<proteinExistence type="predicted"/>
<evidence type="ECO:0000313" key="3">
    <source>
        <dbReference type="EMBL" id="BAV90514.1"/>
    </source>
</evidence>
<dbReference type="InterPro" id="IPR028098">
    <property type="entry name" value="Glyco_trans_4-like_N"/>
</dbReference>
<feature type="domain" description="Glycosyl transferase family 1" evidence="1">
    <location>
        <begin position="179"/>
        <end position="314"/>
    </location>
</feature>
<dbReference type="CDD" id="cd03801">
    <property type="entry name" value="GT4_PimA-like"/>
    <property type="match status" value="1"/>
</dbReference>
<accession>A0A1J1DJP3</accession>
<feature type="domain" description="Glycosyltransferase subfamily 4-like N-terminal" evidence="2">
    <location>
        <begin position="24"/>
        <end position="163"/>
    </location>
</feature>
<dbReference type="InterPro" id="IPR001296">
    <property type="entry name" value="Glyco_trans_1"/>
</dbReference>
<dbReference type="Pfam" id="PF00534">
    <property type="entry name" value="Glycos_transf_1"/>
    <property type="match status" value="1"/>
</dbReference>
<dbReference type="Pfam" id="PF13439">
    <property type="entry name" value="Glyco_transf_4"/>
    <property type="match status" value="1"/>
</dbReference>
<dbReference type="EMBL" id="LC177552">
    <property type="protein sequence ID" value="BAV90514.1"/>
    <property type="molecule type" value="Genomic_DNA"/>
</dbReference>
<protein>
    <submittedName>
        <fullName evidence="3">Putative glycosyltranslocase</fullName>
    </submittedName>
</protein>
<dbReference type="PANTHER" id="PTHR45947:SF3">
    <property type="entry name" value="SULFOQUINOVOSYL TRANSFERASE SQD2"/>
    <property type="match status" value="1"/>
</dbReference>
<sequence length="349" mass="40221">MKILLLSNMYPSEKEPSFGIFVETIANQLSDIGYDVELCVRKRKCNGRISKLLSYMFFYIRAFLYLNFKKYDYIYCHYVSHISLPVICAIFLGRRLRVISHVHGGDVKHLNGRSFIFHKIKNVFTVTLFKHSLSILCPSQQYAKYLCENYSVNISKVIVYPSGGVKKCFKYETSFPVHDESVKIGFAGRLVKSKNVDLIINAIKQLKNVQLSIVGDGEQKDYLNKLAKDCDIEFLGPMDHNELARWYKTINVLVYPSESESLGLVPLEAMSSGVYCILSKIPAFYEIRQHGLTFSFIENYDSQSIAREIENFQKINVVYLNKILKRNSDIVNEVYGESNVKRILINVFK</sequence>
<dbReference type="GO" id="GO:0016757">
    <property type="term" value="F:glycosyltransferase activity"/>
    <property type="evidence" value="ECO:0007669"/>
    <property type="project" value="InterPro"/>
</dbReference>
<evidence type="ECO:0000259" key="2">
    <source>
        <dbReference type="Pfam" id="PF13439"/>
    </source>
</evidence>
<dbReference type="PANTHER" id="PTHR45947">
    <property type="entry name" value="SULFOQUINOVOSYL TRANSFERASE SQD2"/>
    <property type="match status" value="1"/>
</dbReference>
<name>A0A1J1DJP3_ECOLX</name>
<dbReference type="Gene3D" id="3.40.50.2000">
    <property type="entry name" value="Glycogen Phosphorylase B"/>
    <property type="match status" value="2"/>
</dbReference>
<dbReference type="RefSeq" id="WP_088540639.1">
    <property type="nucleotide sequence ID" value="NZ_BDPW01000001.1"/>
</dbReference>
<evidence type="ECO:0000259" key="1">
    <source>
        <dbReference type="Pfam" id="PF00534"/>
    </source>
</evidence>
<dbReference type="InterPro" id="IPR050194">
    <property type="entry name" value="Glycosyltransferase_grp1"/>
</dbReference>
<reference evidence="3" key="1">
    <citation type="journal article" date="2017" name="Microb. Genom.">
        <title>An untypeable enterotoxigenic Escherichia coli represents one of the dominant types causing human disease.</title>
        <authorList>
            <person name="Iguchi A."/>
            <person name="von Mentzer A."/>
            <person name="Kikuchi T."/>
            <person name="Thomson N.R."/>
        </authorList>
    </citation>
    <scope>NUCLEOTIDE SEQUENCE</scope>
    <source>
        <strain evidence="3">E819</strain>
    </source>
</reference>
<dbReference type="SUPFAM" id="SSF53756">
    <property type="entry name" value="UDP-Glycosyltransferase/glycogen phosphorylase"/>
    <property type="match status" value="1"/>
</dbReference>
<organism evidence="3">
    <name type="scientific">Escherichia coli</name>
    <dbReference type="NCBI Taxonomy" id="562"/>
    <lineage>
        <taxon>Bacteria</taxon>
        <taxon>Pseudomonadati</taxon>
        <taxon>Pseudomonadota</taxon>
        <taxon>Gammaproteobacteria</taxon>
        <taxon>Enterobacterales</taxon>
        <taxon>Enterobacteriaceae</taxon>
        <taxon>Escherichia</taxon>
    </lineage>
</organism>
<dbReference type="AlphaFoldDB" id="A0A1J1DJP3"/>